<feature type="transmembrane region" description="Helical" evidence="9">
    <location>
        <begin position="77"/>
        <end position="95"/>
    </location>
</feature>
<dbReference type="GO" id="GO:0005886">
    <property type="term" value="C:plasma membrane"/>
    <property type="evidence" value="ECO:0007669"/>
    <property type="project" value="UniProtKB-SubCell"/>
</dbReference>
<comment type="subcellular location">
    <subcellularLocation>
        <location evidence="1">Cell membrane</location>
        <topology evidence="1">Multi-pass membrane protein</topology>
    </subcellularLocation>
</comment>
<keyword evidence="12" id="KW-1185">Reference proteome</keyword>
<dbReference type="HOGENOM" id="CLU_014653_3_1_10"/>
<feature type="binding site" evidence="7">
    <location>
        <position position="454"/>
    </location>
    <ligand>
        <name>substrate</name>
    </ligand>
</feature>
<feature type="active site" evidence="6">
    <location>
        <position position="338"/>
    </location>
</feature>
<feature type="domain" description="Sulfatase N-terminal" evidence="10">
    <location>
        <begin position="290"/>
        <end position="554"/>
    </location>
</feature>
<keyword evidence="2" id="KW-1003">Cell membrane</keyword>
<feature type="transmembrane region" description="Helical" evidence="9">
    <location>
        <begin position="107"/>
        <end position="131"/>
    </location>
</feature>
<dbReference type="InterPro" id="IPR000917">
    <property type="entry name" value="Sulfatase_N"/>
</dbReference>
<evidence type="ECO:0000259" key="10">
    <source>
        <dbReference type="Pfam" id="PF00884"/>
    </source>
</evidence>
<dbReference type="InterPro" id="IPR012160">
    <property type="entry name" value="LtaS-like"/>
</dbReference>
<keyword evidence="7" id="KW-0464">Manganese</keyword>
<feature type="binding site" evidence="8">
    <location>
        <position position="338"/>
    </location>
    <ligand>
        <name>Mn(2+)</name>
        <dbReference type="ChEBI" id="CHEBI:29035"/>
    </ligand>
</feature>
<evidence type="ECO:0000256" key="5">
    <source>
        <dbReference type="ARBA" id="ARBA00023136"/>
    </source>
</evidence>
<dbReference type="eggNOG" id="COG1368">
    <property type="taxonomic scope" value="Bacteria"/>
</dbReference>
<proteinExistence type="predicted"/>
<dbReference type="PANTHER" id="PTHR47371">
    <property type="entry name" value="LIPOTEICHOIC ACID SYNTHASE"/>
    <property type="match status" value="1"/>
</dbReference>
<dbReference type="PIRSF" id="PIRSF005091">
    <property type="entry name" value="Mmb_sulf_HI1246"/>
    <property type="match status" value="1"/>
</dbReference>
<dbReference type="CDD" id="cd16015">
    <property type="entry name" value="LTA_synthase"/>
    <property type="match status" value="1"/>
</dbReference>
<dbReference type="InterPro" id="IPR017850">
    <property type="entry name" value="Alkaline_phosphatase_core_sf"/>
</dbReference>
<dbReference type="PATRIC" id="fig|742726.3.peg.1485"/>
<dbReference type="EMBL" id="ADLE01000008">
    <property type="protein sequence ID" value="EJZ64931.1"/>
    <property type="molecule type" value="Genomic_DNA"/>
</dbReference>
<accession>K0X338</accession>
<keyword evidence="5 9" id="KW-0472">Membrane</keyword>
<dbReference type="Proteomes" id="UP000006044">
    <property type="component" value="Unassembled WGS sequence"/>
</dbReference>
<evidence type="ECO:0000256" key="3">
    <source>
        <dbReference type="ARBA" id="ARBA00022692"/>
    </source>
</evidence>
<dbReference type="Pfam" id="PF00884">
    <property type="entry name" value="Sulfatase"/>
    <property type="match status" value="1"/>
</dbReference>
<evidence type="ECO:0000256" key="1">
    <source>
        <dbReference type="ARBA" id="ARBA00004651"/>
    </source>
</evidence>
<feature type="transmembrane region" description="Helical" evidence="9">
    <location>
        <begin position="26"/>
        <end position="43"/>
    </location>
</feature>
<evidence type="ECO:0000256" key="7">
    <source>
        <dbReference type="PIRSR" id="PIRSR005091-2"/>
    </source>
</evidence>
<keyword evidence="3 9" id="KW-0812">Transmembrane</keyword>
<evidence type="ECO:0000256" key="6">
    <source>
        <dbReference type="PIRSR" id="PIRSR005091-1"/>
    </source>
</evidence>
<comment type="caution">
    <text evidence="11">The sequence shown here is derived from an EMBL/GenBank/DDBJ whole genome shotgun (WGS) entry which is preliminary data.</text>
</comment>
<dbReference type="STRING" id="742726.HMPREF9448_01418"/>
<sequence>MYFEFAVLFYITFTLRKNDRNMKKRILFLIAVYFWFFIMFVLQKPLFMLFHWDIYGKIPLMEWFSVMWNGRPLDFSMAAYLTAIPALFVVATVYLQKKWWIPVYRVYFAIVSFVVAAITLGDAVLYSYWGFRIDATPLFYLTSPADAVASIPAWETVLIVFLIFVYAALLLWPMWRLSGKTGSWQRPKKSILSFACLLLLAASLFIPIRGGFTVSTMNVGKVYFSDRMALNHAAINPVFSLMSSLSKSEDFSSQYRFFEPEKADVIFEPLRGGGPSVYPADSLQWVKARPNVLLIVLESFSGVAMESLGGIPGVMPNLEKIASEGILFTNFYANSFRTDRGLTSILSGYPAQPTASIMKYPAKSQSLPGISKSLRKAGYDTQFLYGGDADFTNMRSYFISMGMDNIVCDRDFPLSQRLSKWGVPDDVTFEKFYSLIKEQSREPFMKMFLTLSSHEPFDVPMNRLEDKYLNSIAYTDSCVGDFVEKLKRLPVWDNTLIVFVADHAKRYPQNVENHDIVRHHIPMVWAGGAVKRPLVVDEYLSQMDLAATLLAQLHIPYDDFTFSKNLTDSTKEHFVFYAFPDGFGFVDKDGAAVYDCASQSILIGQNDSNAIHLNKGKAYLQKLYDDLARR</sequence>
<evidence type="ECO:0000256" key="2">
    <source>
        <dbReference type="ARBA" id="ARBA00022475"/>
    </source>
</evidence>
<dbReference type="GO" id="GO:0046872">
    <property type="term" value="F:metal ion binding"/>
    <property type="evidence" value="ECO:0007669"/>
    <property type="project" value="UniProtKB-KW"/>
</dbReference>
<organism evidence="11 12">
    <name type="scientific">Barnesiella intestinihominis YIT 11860</name>
    <dbReference type="NCBI Taxonomy" id="742726"/>
    <lineage>
        <taxon>Bacteria</taxon>
        <taxon>Pseudomonadati</taxon>
        <taxon>Bacteroidota</taxon>
        <taxon>Bacteroidia</taxon>
        <taxon>Bacteroidales</taxon>
        <taxon>Barnesiellaceae</taxon>
        <taxon>Barnesiella</taxon>
    </lineage>
</organism>
<reference evidence="11 12" key="1">
    <citation type="submission" date="2012-08" db="EMBL/GenBank/DDBJ databases">
        <title>The Genome Sequence of Barnesiella intestinihominis YIT 11860.</title>
        <authorList>
            <consortium name="The Broad Institute Genome Sequencing Platform"/>
            <person name="Earl A."/>
            <person name="Ward D."/>
            <person name="Feldgarden M."/>
            <person name="Gevers D."/>
            <person name="Morotomi M."/>
            <person name="Walker B."/>
            <person name="Young S.K."/>
            <person name="Zeng Q."/>
            <person name="Gargeya S."/>
            <person name="Fitzgerald M."/>
            <person name="Haas B."/>
            <person name="Abouelleil A."/>
            <person name="Alvarado L."/>
            <person name="Arachchi H.M."/>
            <person name="Berlin A.M."/>
            <person name="Chapman S.B."/>
            <person name="Goldberg J."/>
            <person name="Griggs A."/>
            <person name="Gujja S."/>
            <person name="Hansen M."/>
            <person name="Howarth C."/>
            <person name="Imamovic A."/>
            <person name="Larimer J."/>
            <person name="McCowen C."/>
            <person name="Montmayeur A."/>
            <person name="Murphy C."/>
            <person name="Neiman D."/>
            <person name="Pearson M."/>
            <person name="Priest M."/>
            <person name="Roberts A."/>
            <person name="Saif S."/>
            <person name="Shea T."/>
            <person name="Sisk P."/>
            <person name="Sykes S."/>
            <person name="Wortman J."/>
            <person name="Nusbaum C."/>
            <person name="Birren B."/>
        </authorList>
    </citation>
    <scope>NUCLEOTIDE SEQUENCE [LARGE SCALE GENOMIC DNA]</scope>
    <source>
        <strain evidence="11 12">YIT 11860</strain>
    </source>
</reference>
<dbReference type="PANTHER" id="PTHR47371:SF3">
    <property type="entry name" value="PHOSPHOGLYCEROL TRANSFERASE I"/>
    <property type="match status" value="1"/>
</dbReference>
<gene>
    <name evidence="11" type="ORF">HMPREF9448_01418</name>
</gene>
<dbReference type="SUPFAM" id="SSF53649">
    <property type="entry name" value="Alkaline phosphatase-like"/>
    <property type="match status" value="1"/>
</dbReference>
<evidence type="ECO:0000256" key="9">
    <source>
        <dbReference type="SAM" id="Phobius"/>
    </source>
</evidence>
<evidence type="ECO:0000256" key="8">
    <source>
        <dbReference type="PIRSR" id="PIRSR005091-3"/>
    </source>
</evidence>
<name>K0X338_9BACT</name>
<feature type="transmembrane region" description="Helical" evidence="9">
    <location>
        <begin position="191"/>
        <end position="208"/>
    </location>
</feature>
<evidence type="ECO:0000313" key="11">
    <source>
        <dbReference type="EMBL" id="EJZ64931.1"/>
    </source>
</evidence>
<dbReference type="Gene3D" id="3.40.720.10">
    <property type="entry name" value="Alkaline Phosphatase, subunit A"/>
    <property type="match status" value="1"/>
</dbReference>
<evidence type="ECO:0000256" key="4">
    <source>
        <dbReference type="ARBA" id="ARBA00022989"/>
    </source>
</evidence>
<dbReference type="InterPro" id="IPR050448">
    <property type="entry name" value="OpgB/LTA_synthase_biosynth"/>
</dbReference>
<keyword evidence="4 9" id="KW-1133">Transmembrane helix</keyword>
<feature type="transmembrane region" description="Helical" evidence="9">
    <location>
        <begin position="151"/>
        <end position="171"/>
    </location>
</feature>
<feature type="binding site" evidence="8">
    <location>
        <position position="503"/>
    </location>
    <ligand>
        <name>Mn(2+)</name>
        <dbReference type="ChEBI" id="CHEBI:29035"/>
    </ligand>
</feature>
<keyword evidence="7" id="KW-0479">Metal-binding</keyword>
<protein>
    <recommendedName>
        <fullName evidence="10">Sulfatase N-terminal domain-containing protein</fullName>
    </recommendedName>
</protein>
<feature type="binding site" evidence="8">
    <location>
        <position position="502"/>
    </location>
    <ligand>
        <name>Mn(2+)</name>
        <dbReference type="ChEBI" id="CHEBI:29035"/>
    </ligand>
</feature>
<feature type="binding site" evidence="8">
    <location>
        <position position="298"/>
    </location>
    <ligand>
        <name>Mn(2+)</name>
        <dbReference type="ChEBI" id="CHEBI:29035"/>
    </ligand>
</feature>
<evidence type="ECO:0000313" key="12">
    <source>
        <dbReference type="Proteomes" id="UP000006044"/>
    </source>
</evidence>
<dbReference type="AlphaFoldDB" id="K0X338"/>